<protein>
    <recommendedName>
        <fullName evidence="3">Glycosyltransferase subfamily 4-like N-terminal domain-containing protein</fullName>
    </recommendedName>
</protein>
<evidence type="ECO:0000256" key="1">
    <source>
        <dbReference type="ARBA" id="ARBA00022676"/>
    </source>
</evidence>
<comment type="caution">
    <text evidence="4">The sequence shown here is derived from an EMBL/GenBank/DDBJ whole genome shotgun (WGS) entry which is preliminary data.</text>
</comment>
<reference evidence="5" key="1">
    <citation type="journal article" date="2019" name="Int. J. Syst. Evol. Microbiol.">
        <title>The Global Catalogue of Microorganisms (GCM) 10K type strain sequencing project: providing services to taxonomists for standard genome sequencing and annotation.</title>
        <authorList>
            <consortium name="The Broad Institute Genomics Platform"/>
            <consortium name="The Broad Institute Genome Sequencing Center for Infectious Disease"/>
            <person name="Wu L."/>
            <person name="Ma J."/>
        </authorList>
    </citation>
    <scope>NUCLEOTIDE SEQUENCE [LARGE SCALE GENOMIC DNA]</scope>
    <source>
        <strain evidence="5">KCTC 19466</strain>
    </source>
</reference>
<evidence type="ECO:0000313" key="5">
    <source>
        <dbReference type="Proteomes" id="UP000642819"/>
    </source>
</evidence>
<dbReference type="Gene3D" id="3.40.50.2000">
    <property type="entry name" value="Glycogen Phosphorylase B"/>
    <property type="match status" value="2"/>
</dbReference>
<gene>
    <name evidence="4" type="ORF">GCM10008096_26580</name>
</gene>
<dbReference type="Proteomes" id="UP000642819">
    <property type="component" value="Unassembled WGS sequence"/>
</dbReference>
<evidence type="ECO:0000259" key="3">
    <source>
        <dbReference type="Pfam" id="PF13439"/>
    </source>
</evidence>
<dbReference type="EMBL" id="BMXK01000012">
    <property type="protein sequence ID" value="GHD11799.1"/>
    <property type="molecule type" value="Genomic_DNA"/>
</dbReference>
<evidence type="ECO:0000256" key="2">
    <source>
        <dbReference type="ARBA" id="ARBA00022679"/>
    </source>
</evidence>
<dbReference type="CDD" id="cd03801">
    <property type="entry name" value="GT4_PimA-like"/>
    <property type="match status" value="1"/>
</dbReference>
<accession>A0ABQ3GLR2</accession>
<dbReference type="PANTHER" id="PTHR12526:SF600">
    <property type="entry name" value="GLYCOSYL TRANSFERASE GROUP 1"/>
    <property type="match status" value="1"/>
</dbReference>
<feature type="domain" description="Glycosyltransferase subfamily 4-like N-terminal" evidence="3">
    <location>
        <begin position="186"/>
        <end position="287"/>
    </location>
</feature>
<dbReference type="Pfam" id="PF13439">
    <property type="entry name" value="Glyco_transf_4"/>
    <property type="match status" value="1"/>
</dbReference>
<dbReference type="InterPro" id="IPR028098">
    <property type="entry name" value="Glyco_trans_4-like_N"/>
</dbReference>
<keyword evidence="5" id="KW-1185">Reference proteome</keyword>
<sequence length="868" mass="93630">MTQAQGPHMAMLVGNLVVGDSRVLKAAESAAQAGYRVTIVGERNRTVTSFSAHDDIPIYRISMPFERTIRWQQENTYGSRSNAWRTPLLADMLQGHAVDSAAVARQHREVLPPLNGSAAWTRIPVRLATRLGHRTGASASRAARNLLDAGSEKWPNAVGRIRENASTFGEKYREVWPQIEDYEEGFLRALVALDPDLVHVHDRHPMAAADTYASWRAVQGRPVRWVYDAHEWLPGVDFSGGSQPRSAWLAAERDLIQRADAVITVSDELAERMMKRHHLAQRPSVVVNAPSAGRHPMDPADRCTLRAECGLDESTPLLVYVGKLSESRGIFDAVAALPLLPGTHLAFVANKDPKLRGRLREVAAELGVAHRVHIHDYVPARNVTWYVASATAGLSPLHPTTAHEAALPTKIREYIQSGLPVVVSDLAAQASFVRGHGLGTVHRPGDAEDLAHAIRTVLDDVDRFAERLTETFARAHTWEGSEPVLHRVWAGLRPAPDRVPDTADRHSNPSKWLVVGPVTPAVRTVLDTVAELAGTDHTGPVFRSIERPAAPEKPDLFGRLPGLQEATAIVTEAARDVRAVVVGDALPALNGHAGSPQAERLALNDLGVRTAAILDPDALFSRGHLAEVKPDHPLLDLQGSSATRYDRQTGRVRDGLRHGQWPVLTWGELAARQFPDAVWLPYPAPLSWFPHATGSVGEAAPTDGTATAGNPRILIAGVRRSAAENRVLASAVEIWRAEGLDVVELPPFVPGAPAPEALVVAAGRAAILVDALASGEPTPYAVMAWAHGLTVVGGPPHPLREDLSRTAPLRISGLDALGETVLSIAAALANEPAEGAAAQARRSEGPAYVERVHRQESLARLGRALGTD</sequence>
<dbReference type="SUPFAM" id="SSF53756">
    <property type="entry name" value="UDP-Glycosyltransferase/glycogen phosphorylase"/>
    <property type="match status" value="1"/>
</dbReference>
<proteinExistence type="predicted"/>
<dbReference type="PANTHER" id="PTHR12526">
    <property type="entry name" value="GLYCOSYLTRANSFERASE"/>
    <property type="match status" value="1"/>
</dbReference>
<keyword evidence="1" id="KW-0328">Glycosyltransferase</keyword>
<evidence type="ECO:0000313" key="4">
    <source>
        <dbReference type="EMBL" id="GHD11799.1"/>
    </source>
</evidence>
<keyword evidence="2" id="KW-0808">Transferase</keyword>
<dbReference type="Pfam" id="PF13692">
    <property type="entry name" value="Glyco_trans_1_4"/>
    <property type="match status" value="1"/>
</dbReference>
<organism evidence="4 5">
    <name type="scientific">Zhihengliuella salsuginis</name>
    <dbReference type="NCBI Taxonomy" id="578222"/>
    <lineage>
        <taxon>Bacteria</taxon>
        <taxon>Bacillati</taxon>
        <taxon>Actinomycetota</taxon>
        <taxon>Actinomycetes</taxon>
        <taxon>Micrococcales</taxon>
        <taxon>Micrococcaceae</taxon>
        <taxon>Zhihengliuella</taxon>
    </lineage>
</organism>
<name>A0ABQ3GLR2_9MICC</name>